<name>A0A316HY20_9PSEU</name>
<gene>
    <name evidence="8" type="ORF">C8D88_106244</name>
</gene>
<sequence>MPTRSRRLPHLVAAVLVAAATITAQPVAHAAPGSPAVTPPMGWNSWNSFGCGITEAQVRQAADAMVSSGMRDAGYQYVVVDDCWFDPQRDSAGNLRAHPTKFPSGMKALGDYIHARGLKFGIYQAPNEKTCAQGVGTHPGSTGSKGHEVQDARSFASWGVDYLKYDWCSGSGTRDEQVARFTIMRDALRATGRPIVYSINSNSFHAPTGDKYNWGEVADLWRTTEDLLDIWQNGNVNSYPMGVGNVVDITAPLAVQSGPGHWNDPDMLVVGRPGLTLTESRSHFALWALMAAPLMAGNDIRTMSGDVSAILRNQRLIAVNQDKLGAGGRRVRDDGATEVFAKPLSDGSVAVGLFNRGNGTATVSTTAAQIGLSGTSFTLTDLWTGGTSTTSGAISASVPAHGVAAYRVSGGSPIAATTARLRSTSSNRCLDLENASTAAGANTVIWDCHTAASQQWTTWPNGEIRVFGDKCLDAYNQGTTNGTRVISWQCNGQANQRWTVQADGSVRNANGGLCLDVERSGTANGSRIVLWTCNGQANQKWARS</sequence>
<comment type="caution">
    <text evidence="8">The sequence shown here is derived from an EMBL/GenBank/DDBJ whole genome shotgun (WGS) entry which is preliminary data.</text>
</comment>
<evidence type="ECO:0000313" key="8">
    <source>
        <dbReference type="EMBL" id="PWK85616.1"/>
    </source>
</evidence>
<dbReference type="InterPro" id="IPR002241">
    <property type="entry name" value="Glyco_hydro_27"/>
</dbReference>
<evidence type="ECO:0000256" key="4">
    <source>
        <dbReference type="ARBA" id="ARBA00023295"/>
    </source>
</evidence>
<evidence type="ECO:0000313" key="9">
    <source>
        <dbReference type="Proteomes" id="UP000246005"/>
    </source>
</evidence>
<evidence type="ECO:0000256" key="3">
    <source>
        <dbReference type="ARBA" id="ARBA00022801"/>
    </source>
</evidence>
<dbReference type="GO" id="GO:0005975">
    <property type="term" value="P:carbohydrate metabolic process"/>
    <property type="evidence" value="ECO:0007669"/>
    <property type="project" value="InterPro"/>
</dbReference>
<dbReference type="FunFam" id="3.20.20.70:FF:000197">
    <property type="entry name" value="Alpha-galactosidase"/>
    <property type="match status" value="1"/>
</dbReference>
<keyword evidence="5" id="KW-1015">Disulfide bond</keyword>
<dbReference type="InterPro" id="IPR017853">
    <property type="entry name" value="GH"/>
</dbReference>
<dbReference type="CDD" id="cd23418">
    <property type="entry name" value="beta-trefoil_Ricin_XLN-like"/>
    <property type="match status" value="1"/>
</dbReference>
<dbReference type="Pfam" id="PF17801">
    <property type="entry name" value="Melibiase_C"/>
    <property type="match status" value="1"/>
</dbReference>
<dbReference type="InterPro" id="IPR035992">
    <property type="entry name" value="Ricin_B-like_lectins"/>
</dbReference>
<proteinExistence type="inferred from homology"/>
<dbReference type="Gene3D" id="2.60.40.1180">
    <property type="entry name" value="Golgi alpha-mannosidase II"/>
    <property type="match status" value="1"/>
</dbReference>
<comment type="similarity">
    <text evidence="1 5">Belongs to the glycosyl hydrolase 27 family.</text>
</comment>
<dbReference type="SUPFAM" id="SSF51445">
    <property type="entry name" value="(Trans)glycosidases"/>
    <property type="match status" value="1"/>
</dbReference>
<dbReference type="SUPFAM" id="SSF51011">
    <property type="entry name" value="Glycosyl hydrolase domain"/>
    <property type="match status" value="1"/>
</dbReference>
<evidence type="ECO:0000256" key="5">
    <source>
        <dbReference type="RuleBase" id="RU361168"/>
    </source>
</evidence>
<dbReference type="EMBL" id="QGHB01000006">
    <property type="protein sequence ID" value="PWK85616.1"/>
    <property type="molecule type" value="Genomic_DNA"/>
</dbReference>
<feature type="signal peptide" evidence="6">
    <location>
        <begin position="1"/>
        <end position="30"/>
    </location>
</feature>
<dbReference type="InterPro" id="IPR000111">
    <property type="entry name" value="Glyco_hydro_27/36_CS"/>
</dbReference>
<dbReference type="PROSITE" id="PS50231">
    <property type="entry name" value="RICIN_B_LECTIN"/>
    <property type="match status" value="1"/>
</dbReference>
<reference evidence="8 9" key="1">
    <citation type="submission" date="2018-05" db="EMBL/GenBank/DDBJ databases">
        <title>Genomic Encyclopedia of Type Strains, Phase IV (KMG-IV): sequencing the most valuable type-strain genomes for metagenomic binning, comparative biology and taxonomic classification.</title>
        <authorList>
            <person name="Goeker M."/>
        </authorList>
    </citation>
    <scope>NUCLEOTIDE SEQUENCE [LARGE SCALE GENOMIC DNA]</scope>
    <source>
        <strain evidence="8 9">DSM 45480</strain>
    </source>
</reference>
<comment type="catalytic activity">
    <reaction evidence="5">
        <text>Hydrolysis of terminal, non-reducing alpha-D-galactose residues in alpha-D-galactosides, including galactose oligosaccharides, galactomannans and galactolipids.</text>
        <dbReference type="EC" id="3.2.1.22"/>
    </reaction>
</comment>
<keyword evidence="3 5" id="KW-0378">Hydrolase</keyword>
<dbReference type="Pfam" id="PF00652">
    <property type="entry name" value="Ricin_B_lectin"/>
    <property type="match status" value="1"/>
</dbReference>
<dbReference type="InterPro" id="IPR041233">
    <property type="entry name" value="Melibiase_C"/>
</dbReference>
<keyword evidence="2 6" id="KW-0732">Signal</keyword>
<dbReference type="EC" id="3.2.1.22" evidence="5"/>
<dbReference type="SUPFAM" id="SSF50370">
    <property type="entry name" value="Ricin B-like lectins"/>
    <property type="match status" value="1"/>
</dbReference>
<dbReference type="PROSITE" id="PS00512">
    <property type="entry name" value="ALPHA_GALACTOSIDASE"/>
    <property type="match status" value="1"/>
</dbReference>
<evidence type="ECO:0000256" key="6">
    <source>
        <dbReference type="SAM" id="SignalP"/>
    </source>
</evidence>
<evidence type="ECO:0000259" key="7">
    <source>
        <dbReference type="SMART" id="SM00458"/>
    </source>
</evidence>
<dbReference type="Gene3D" id="2.80.10.50">
    <property type="match status" value="1"/>
</dbReference>
<dbReference type="SMART" id="SM00458">
    <property type="entry name" value="RICIN"/>
    <property type="match status" value="1"/>
</dbReference>
<dbReference type="InterPro" id="IPR000772">
    <property type="entry name" value="Ricin_B_lectin"/>
</dbReference>
<evidence type="ECO:0000256" key="2">
    <source>
        <dbReference type="ARBA" id="ARBA00022729"/>
    </source>
</evidence>
<dbReference type="GO" id="GO:0004557">
    <property type="term" value="F:alpha-galactosidase activity"/>
    <property type="evidence" value="ECO:0007669"/>
    <property type="project" value="UniProtKB-EC"/>
</dbReference>
<protein>
    <recommendedName>
        <fullName evidence="5">Alpha-galactosidase</fullName>
        <ecNumber evidence="5">3.2.1.22</ecNumber>
    </recommendedName>
    <alternativeName>
        <fullName evidence="5">Melibiase</fullName>
    </alternativeName>
</protein>
<evidence type="ECO:0000256" key="1">
    <source>
        <dbReference type="ARBA" id="ARBA00009743"/>
    </source>
</evidence>
<feature type="chain" id="PRO_5016404299" description="Alpha-galactosidase" evidence="6">
    <location>
        <begin position="31"/>
        <end position="544"/>
    </location>
</feature>
<dbReference type="Pfam" id="PF16499">
    <property type="entry name" value="Melibiase_2"/>
    <property type="match status" value="1"/>
</dbReference>
<dbReference type="CDD" id="cd14792">
    <property type="entry name" value="GH27"/>
    <property type="match status" value="1"/>
</dbReference>
<dbReference type="Proteomes" id="UP000246005">
    <property type="component" value="Unassembled WGS sequence"/>
</dbReference>
<dbReference type="InterPro" id="IPR013785">
    <property type="entry name" value="Aldolase_TIM"/>
</dbReference>
<dbReference type="AlphaFoldDB" id="A0A316HY20"/>
<dbReference type="Gene3D" id="3.20.20.70">
    <property type="entry name" value="Aldolase class I"/>
    <property type="match status" value="1"/>
</dbReference>
<organism evidence="8 9">
    <name type="scientific">Lentzea atacamensis</name>
    <dbReference type="NCBI Taxonomy" id="531938"/>
    <lineage>
        <taxon>Bacteria</taxon>
        <taxon>Bacillati</taxon>
        <taxon>Actinomycetota</taxon>
        <taxon>Actinomycetes</taxon>
        <taxon>Pseudonocardiales</taxon>
        <taxon>Pseudonocardiaceae</taxon>
        <taxon>Lentzea</taxon>
    </lineage>
</organism>
<dbReference type="PANTHER" id="PTHR11452">
    <property type="entry name" value="ALPHA-GALACTOSIDASE/ALPHA-N-ACETYLGALACTOSAMINIDASE"/>
    <property type="match status" value="1"/>
</dbReference>
<accession>A0A316HY20</accession>
<feature type="domain" description="Ricin B lectin" evidence="7">
    <location>
        <begin position="418"/>
        <end position="544"/>
    </location>
</feature>
<dbReference type="PRINTS" id="PR00740">
    <property type="entry name" value="GLHYDRLASE27"/>
</dbReference>
<dbReference type="InterPro" id="IPR013780">
    <property type="entry name" value="Glyco_hydro_b"/>
</dbReference>
<dbReference type="RefSeq" id="WP_109638203.1">
    <property type="nucleotide sequence ID" value="NZ_QGHB01000006.1"/>
</dbReference>
<dbReference type="PANTHER" id="PTHR11452:SF75">
    <property type="entry name" value="ALPHA-GALACTOSIDASE MEL1"/>
    <property type="match status" value="1"/>
</dbReference>
<keyword evidence="4 5" id="KW-0326">Glycosidase</keyword>